<dbReference type="Proteomes" id="UP000663834">
    <property type="component" value="Unassembled WGS sequence"/>
</dbReference>
<dbReference type="Proteomes" id="UP000663824">
    <property type="component" value="Unassembled WGS sequence"/>
</dbReference>
<evidence type="ECO:0000313" key="3">
    <source>
        <dbReference type="EMBL" id="CAF2093749.1"/>
    </source>
</evidence>
<proteinExistence type="predicted"/>
<name>A0A814I3C8_9BILA</name>
<sequence length="227" mass="24989">MALSGSLSIIWLDAYIGLADECKGIKKLFQSELASAAAIFPVPIDPINQMICCIRELAAPISFASSISDALELIETHLGNGEKVIVITSGSLGNDLISDIQARNFDIHSYYIFCGQIMNHVEWASEKLADGLDIIMFDFEIDLLLRLSRELSNQLIENGRNLLGTDPHSALKYFECARALAEKAVERDAPKDEKDAHRPSISHRRLLDGDNGLIAQAKRACNNMSNS</sequence>
<evidence type="ECO:0000313" key="4">
    <source>
        <dbReference type="Proteomes" id="UP000663855"/>
    </source>
</evidence>
<dbReference type="OrthoDB" id="9992286at2759"/>
<organism evidence="1 4">
    <name type="scientific">Rotaria magnacalcarata</name>
    <dbReference type="NCBI Taxonomy" id="392030"/>
    <lineage>
        <taxon>Eukaryota</taxon>
        <taxon>Metazoa</taxon>
        <taxon>Spiralia</taxon>
        <taxon>Gnathifera</taxon>
        <taxon>Rotifera</taxon>
        <taxon>Eurotatoria</taxon>
        <taxon>Bdelloidea</taxon>
        <taxon>Philodinida</taxon>
        <taxon>Philodinidae</taxon>
        <taxon>Rotaria</taxon>
    </lineage>
</organism>
<protein>
    <submittedName>
        <fullName evidence="1">Uncharacterized protein</fullName>
    </submittedName>
</protein>
<accession>A0A814I3C8</accession>
<dbReference type="EMBL" id="CAJNRE010010593">
    <property type="protein sequence ID" value="CAF2093749.1"/>
    <property type="molecule type" value="Genomic_DNA"/>
</dbReference>
<comment type="caution">
    <text evidence="1">The sequence shown here is derived from an EMBL/GenBank/DDBJ whole genome shotgun (WGS) entry which is preliminary data.</text>
</comment>
<gene>
    <name evidence="1" type="ORF">CJN711_LOCUS3186</name>
    <name evidence="2" type="ORF">KQP761_LOCUS23770</name>
    <name evidence="3" type="ORF">MBJ925_LOCUS21070</name>
</gene>
<dbReference type="Proteomes" id="UP000663855">
    <property type="component" value="Unassembled WGS sequence"/>
</dbReference>
<reference evidence="1" key="1">
    <citation type="submission" date="2021-02" db="EMBL/GenBank/DDBJ databases">
        <authorList>
            <person name="Nowell W R."/>
        </authorList>
    </citation>
    <scope>NUCLEOTIDE SEQUENCE</scope>
</reference>
<dbReference type="EMBL" id="CAJNOW010012790">
    <property type="protein sequence ID" value="CAF1614223.1"/>
    <property type="molecule type" value="Genomic_DNA"/>
</dbReference>
<evidence type="ECO:0000313" key="2">
    <source>
        <dbReference type="EMBL" id="CAF1614223.1"/>
    </source>
</evidence>
<dbReference type="EMBL" id="CAJNOV010000307">
    <property type="protein sequence ID" value="CAF1018379.1"/>
    <property type="molecule type" value="Genomic_DNA"/>
</dbReference>
<evidence type="ECO:0000313" key="1">
    <source>
        <dbReference type="EMBL" id="CAF1018379.1"/>
    </source>
</evidence>
<dbReference type="AlphaFoldDB" id="A0A814I3C8"/>